<dbReference type="Proteomes" id="UP000061660">
    <property type="component" value="Chromosome"/>
</dbReference>
<keyword evidence="2 5" id="KW-0678">Repressor</keyword>
<comment type="subunit">
    <text evidence="5">Homodimer; the beta-strands of each monomer intercalate to form a hydrophobic core, while the alpha-helices form wings that extend away from the core.</text>
</comment>
<dbReference type="PANTHER" id="PTHR34984">
    <property type="entry name" value="CARBON STORAGE REGULATOR"/>
    <property type="match status" value="1"/>
</dbReference>
<evidence type="ECO:0000313" key="6">
    <source>
        <dbReference type="EMBL" id="ALS24479.1"/>
    </source>
</evidence>
<evidence type="ECO:0000313" key="7">
    <source>
        <dbReference type="Proteomes" id="UP000061660"/>
    </source>
</evidence>
<proteinExistence type="inferred from homology"/>
<dbReference type="GO" id="GO:0006402">
    <property type="term" value="P:mRNA catabolic process"/>
    <property type="evidence" value="ECO:0007669"/>
    <property type="project" value="InterPro"/>
</dbReference>
<evidence type="ECO:0000256" key="3">
    <source>
        <dbReference type="ARBA" id="ARBA00022845"/>
    </source>
</evidence>
<reference evidence="7" key="1">
    <citation type="submission" date="2015-12" db="EMBL/GenBank/DDBJ databases">
        <title>Complete genome sequences of two moderately thermophilic Paenibacillus species.</title>
        <authorList>
            <person name="Butler R.III."/>
            <person name="Wang J."/>
            <person name="Stark B.C."/>
            <person name="Pombert J.-F."/>
        </authorList>
    </citation>
    <scope>NUCLEOTIDE SEQUENCE [LARGE SCALE GENOMIC DNA]</scope>
    <source>
        <strain evidence="7">32O-Y</strain>
    </source>
</reference>
<comment type="function">
    <text evidence="5">A translational regulator that binds mRNA to regulate translation initiation and/or mRNA stability. Usually binds in the 5'-UTR at or near the Shine-Dalgarno sequence preventing ribosome-binding, thus repressing translation. Its main target seems to be the major flagellin gene, while its function is anatagonized by FliW.</text>
</comment>
<comment type="similarity">
    <text evidence="5">Belongs to the CsrA/RsmA family.</text>
</comment>
<dbReference type="GO" id="GO:1902208">
    <property type="term" value="P:regulation of bacterial-type flagellum assembly"/>
    <property type="evidence" value="ECO:0007669"/>
    <property type="project" value="UniProtKB-UniRule"/>
</dbReference>
<dbReference type="KEGG" id="pnp:IJ22_41830"/>
<keyword evidence="7" id="KW-1185">Reference proteome</keyword>
<name>A0A0U2N0Q5_9BACL</name>
<keyword evidence="5" id="KW-1005">Bacterial flagellum biogenesis</keyword>
<dbReference type="RefSeq" id="WP_062410139.1">
    <property type="nucleotide sequence ID" value="NZ_CP013652.1"/>
</dbReference>
<dbReference type="Gene3D" id="2.60.40.4380">
    <property type="entry name" value="Translational regulator CsrA"/>
    <property type="match status" value="1"/>
</dbReference>
<evidence type="ECO:0000256" key="2">
    <source>
        <dbReference type="ARBA" id="ARBA00022491"/>
    </source>
</evidence>
<evidence type="ECO:0000256" key="1">
    <source>
        <dbReference type="ARBA" id="ARBA00022490"/>
    </source>
</evidence>
<dbReference type="STRING" id="162209.IJ22_41830"/>
<dbReference type="GO" id="GO:0045947">
    <property type="term" value="P:negative regulation of translational initiation"/>
    <property type="evidence" value="ECO:0007669"/>
    <property type="project" value="UniProtKB-UniRule"/>
</dbReference>
<dbReference type="EMBL" id="CP013652">
    <property type="protein sequence ID" value="ALS24479.1"/>
    <property type="molecule type" value="Genomic_DNA"/>
</dbReference>
<dbReference type="InterPro" id="IPR003751">
    <property type="entry name" value="CsrA"/>
</dbReference>
<evidence type="ECO:0000256" key="5">
    <source>
        <dbReference type="HAMAP-Rule" id="MF_00167"/>
    </source>
</evidence>
<dbReference type="GO" id="GO:0006109">
    <property type="term" value="P:regulation of carbohydrate metabolic process"/>
    <property type="evidence" value="ECO:0007669"/>
    <property type="project" value="InterPro"/>
</dbReference>
<evidence type="ECO:0000256" key="4">
    <source>
        <dbReference type="ARBA" id="ARBA00022884"/>
    </source>
</evidence>
<dbReference type="FunFam" id="2.60.40.4380:FF:000002">
    <property type="entry name" value="Translational regulator CsrA"/>
    <property type="match status" value="1"/>
</dbReference>
<dbReference type="NCBIfam" id="NF002469">
    <property type="entry name" value="PRK01712.1"/>
    <property type="match status" value="1"/>
</dbReference>
<dbReference type="GO" id="GO:0048027">
    <property type="term" value="F:mRNA 5'-UTR binding"/>
    <property type="evidence" value="ECO:0007669"/>
    <property type="project" value="UniProtKB-UniRule"/>
</dbReference>
<organism evidence="6 7">
    <name type="scientific">Paenibacillus naphthalenovorans</name>
    <dbReference type="NCBI Taxonomy" id="162209"/>
    <lineage>
        <taxon>Bacteria</taxon>
        <taxon>Bacillati</taxon>
        <taxon>Bacillota</taxon>
        <taxon>Bacilli</taxon>
        <taxon>Bacillales</taxon>
        <taxon>Paenibacillaceae</taxon>
        <taxon>Paenibacillus</taxon>
    </lineage>
</organism>
<dbReference type="NCBIfam" id="TIGR00202">
    <property type="entry name" value="csrA"/>
    <property type="match status" value="1"/>
</dbReference>
<accession>A0A0U2N0Q5</accession>
<gene>
    <name evidence="5" type="primary">csrA</name>
    <name evidence="6" type="ORF">IJ22_41830</name>
</gene>
<dbReference type="InterPro" id="IPR036107">
    <property type="entry name" value="CsrA_sf"/>
</dbReference>
<dbReference type="SUPFAM" id="SSF117130">
    <property type="entry name" value="CsrA-like"/>
    <property type="match status" value="1"/>
</dbReference>
<dbReference type="GO" id="GO:0044781">
    <property type="term" value="P:bacterial-type flagellum organization"/>
    <property type="evidence" value="ECO:0007669"/>
    <property type="project" value="UniProtKB-KW"/>
</dbReference>
<protein>
    <recommendedName>
        <fullName evidence="5">Translational regulator CsrA</fullName>
    </recommendedName>
</protein>
<dbReference type="GO" id="GO:0005829">
    <property type="term" value="C:cytosol"/>
    <property type="evidence" value="ECO:0007669"/>
    <property type="project" value="TreeGrafter"/>
</dbReference>
<keyword evidence="3 5" id="KW-0810">Translation regulation</keyword>
<dbReference type="PANTHER" id="PTHR34984:SF1">
    <property type="entry name" value="CARBON STORAGE REGULATOR"/>
    <property type="match status" value="1"/>
</dbReference>
<dbReference type="HAMAP" id="MF_00167">
    <property type="entry name" value="CsrA"/>
    <property type="match status" value="1"/>
</dbReference>
<dbReference type="AlphaFoldDB" id="A0A0U2N0Q5"/>
<sequence length="83" mass="9311">MLVLTRKKGESIMIGDQVELVVLGVEGETVKIGIKAPQNVEVYRKEVYLSIQESNREASNIAVNLKDLNALIKEKRNKNRNSS</sequence>
<dbReference type="Pfam" id="PF02599">
    <property type="entry name" value="CsrA"/>
    <property type="match status" value="1"/>
</dbReference>
<dbReference type="PATRIC" id="fig|162209.4.peg.4429"/>
<keyword evidence="4 5" id="KW-0694">RNA-binding</keyword>
<comment type="subcellular location">
    <subcellularLocation>
        <location evidence="5">Cytoplasm</location>
    </subcellularLocation>
</comment>
<reference evidence="6 7" key="2">
    <citation type="journal article" date="2016" name="Genome Announc.">
        <title>Complete Genome Sequences of Two Interactive Moderate Thermophiles, Paenibacillus napthalenovorans 32O-Y and Paenibacillus sp. 32O-W.</title>
        <authorList>
            <person name="Butler R.R.III."/>
            <person name="Wang J."/>
            <person name="Stark B.C."/>
            <person name="Pombert J.F."/>
        </authorList>
    </citation>
    <scope>NUCLEOTIDE SEQUENCE [LARGE SCALE GENOMIC DNA]</scope>
    <source>
        <strain evidence="6 7">32O-Y</strain>
    </source>
</reference>
<dbReference type="OrthoDB" id="9809061at2"/>
<keyword evidence="1 5" id="KW-0963">Cytoplasm</keyword>